<name>K1ST52_9ZZZZ</name>
<dbReference type="EMBL" id="AJWZ01007384">
    <property type="protein sequence ID" value="EKC57050.1"/>
    <property type="molecule type" value="Genomic_DNA"/>
</dbReference>
<dbReference type="Gene3D" id="3.50.50.60">
    <property type="entry name" value="FAD/NAD(P)-binding domain"/>
    <property type="match status" value="1"/>
</dbReference>
<accession>K1ST52</accession>
<evidence type="ECO:0000259" key="1">
    <source>
        <dbReference type="Pfam" id="PF07992"/>
    </source>
</evidence>
<organism evidence="2">
    <name type="scientific">human gut metagenome</name>
    <dbReference type="NCBI Taxonomy" id="408170"/>
    <lineage>
        <taxon>unclassified sequences</taxon>
        <taxon>metagenomes</taxon>
        <taxon>organismal metagenomes</taxon>
    </lineage>
</organism>
<sequence length="137" mass="14804">ICGGGLSGSDFALEMATEYGKQCTIIEMKPDVAMDMVFINQHSLKIYLKDAGVVTRTNTRVSEIVENGVRVINEHGEQELIEADVVVAAFGMAPNTELTNALKQKYNKKLVCVGDCVEVGKSGKAIRGGFYAGMQID</sequence>
<dbReference type="Gene3D" id="3.40.50.720">
    <property type="entry name" value="NAD(P)-binding Rossmann-like Domain"/>
    <property type="match status" value="1"/>
</dbReference>
<dbReference type="Pfam" id="PF07992">
    <property type="entry name" value="Pyr_redox_2"/>
    <property type="match status" value="1"/>
</dbReference>
<reference evidence="2" key="1">
    <citation type="journal article" date="2013" name="Environ. Microbiol.">
        <title>Microbiota from the distal guts of lean and obese adolescents exhibit partial functional redundancy besides clear differences in community structure.</title>
        <authorList>
            <person name="Ferrer M."/>
            <person name="Ruiz A."/>
            <person name="Lanza F."/>
            <person name="Haange S.B."/>
            <person name="Oberbach A."/>
            <person name="Till H."/>
            <person name="Bargiela R."/>
            <person name="Campoy C."/>
            <person name="Segura M.T."/>
            <person name="Richter M."/>
            <person name="von Bergen M."/>
            <person name="Seifert J."/>
            <person name="Suarez A."/>
        </authorList>
    </citation>
    <scope>NUCLEOTIDE SEQUENCE</scope>
</reference>
<evidence type="ECO:0000313" key="2">
    <source>
        <dbReference type="EMBL" id="EKC57050.1"/>
    </source>
</evidence>
<dbReference type="InterPro" id="IPR023753">
    <property type="entry name" value="FAD/NAD-binding_dom"/>
</dbReference>
<dbReference type="InterPro" id="IPR036188">
    <property type="entry name" value="FAD/NAD-bd_sf"/>
</dbReference>
<dbReference type="SUPFAM" id="SSF51905">
    <property type="entry name" value="FAD/NAD(P)-binding domain"/>
    <property type="match status" value="1"/>
</dbReference>
<feature type="domain" description="FAD/NAD(P)-binding" evidence="1">
    <location>
        <begin position="1"/>
        <end position="107"/>
    </location>
</feature>
<comment type="caution">
    <text evidence="2">The sequence shown here is derived from an EMBL/GenBank/DDBJ whole genome shotgun (WGS) entry which is preliminary data.</text>
</comment>
<gene>
    <name evidence="2" type="ORF">OBE_10744</name>
</gene>
<dbReference type="GO" id="GO:0016491">
    <property type="term" value="F:oxidoreductase activity"/>
    <property type="evidence" value="ECO:0007669"/>
    <property type="project" value="InterPro"/>
</dbReference>
<feature type="non-terminal residue" evidence="2">
    <location>
        <position position="1"/>
    </location>
</feature>
<proteinExistence type="predicted"/>
<protein>
    <submittedName>
        <fullName evidence="2">NADH:flavin oxidoreductase/NADH oxidase</fullName>
    </submittedName>
</protein>
<dbReference type="AlphaFoldDB" id="K1ST52"/>